<dbReference type="OrthoDB" id="5398531at2759"/>
<dbReference type="AlphaFoldDB" id="A0A9P9CXN3"/>
<keyword evidence="3" id="KW-1185">Reference proteome</keyword>
<evidence type="ECO:0000256" key="1">
    <source>
        <dbReference type="SAM" id="SignalP"/>
    </source>
</evidence>
<proteinExistence type="predicted"/>
<gene>
    <name evidence="2" type="ORF">B0J11DRAFT_449049</name>
</gene>
<comment type="caution">
    <text evidence="2">The sequence shown here is derived from an EMBL/GenBank/DDBJ whole genome shotgun (WGS) entry which is preliminary data.</text>
</comment>
<evidence type="ECO:0000313" key="3">
    <source>
        <dbReference type="Proteomes" id="UP000700596"/>
    </source>
</evidence>
<accession>A0A9P9CXN3</accession>
<evidence type="ECO:0000313" key="2">
    <source>
        <dbReference type="EMBL" id="KAH7109485.1"/>
    </source>
</evidence>
<feature type="signal peptide" evidence="1">
    <location>
        <begin position="1"/>
        <end position="18"/>
    </location>
</feature>
<organism evidence="2 3">
    <name type="scientific">Dendryphion nanum</name>
    <dbReference type="NCBI Taxonomy" id="256645"/>
    <lineage>
        <taxon>Eukaryota</taxon>
        <taxon>Fungi</taxon>
        <taxon>Dikarya</taxon>
        <taxon>Ascomycota</taxon>
        <taxon>Pezizomycotina</taxon>
        <taxon>Dothideomycetes</taxon>
        <taxon>Pleosporomycetidae</taxon>
        <taxon>Pleosporales</taxon>
        <taxon>Torulaceae</taxon>
        <taxon>Dendryphion</taxon>
    </lineage>
</organism>
<dbReference type="EMBL" id="JAGMWT010000032">
    <property type="protein sequence ID" value="KAH7109485.1"/>
    <property type="molecule type" value="Genomic_DNA"/>
</dbReference>
<protein>
    <submittedName>
        <fullName evidence="2">Uncharacterized protein</fullName>
    </submittedName>
</protein>
<dbReference type="Proteomes" id="UP000700596">
    <property type="component" value="Unassembled WGS sequence"/>
</dbReference>
<keyword evidence="1" id="KW-0732">Signal</keyword>
<reference evidence="2" key="1">
    <citation type="journal article" date="2021" name="Nat. Commun.">
        <title>Genetic determinants of endophytism in the Arabidopsis root mycobiome.</title>
        <authorList>
            <person name="Mesny F."/>
            <person name="Miyauchi S."/>
            <person name="Thiergart T."/>
            <person name="Pickel B."/>
            <person name="Atanasova L."/>
            <person name="Karlsson M."/>
            <person name="Huettel B."/>
            <person name="Barry K.W."/>
            <person name="Haridas S."/>
            <person name="Chen C."/>
            <person name="Bauer D."/>
            <person name="Andreopoulos W."/>
            <person name="Pangilinan J."/>
            <person name="LaButti K."/>
            <person name="Riley R."/>
            <person name="Lipzen A."/>
            <person name="Clum A."/>
            <person name="Drula E."/>
            <person name="Henrissat B."/>
            <person name="Kohler A."/>
            <person name="Grigoriev I.V."/>
            <person name="Martin F.M."/>
            <person name="Hacquard S."/>
        </authorList>
    </citation>
    <scope>NUCLEOTIDE SEQUENCE</scope>
    <source>
        <strain evidence="2">MPI-CAGE-CH-0243</strain>
    </source>
</reference>
<name>A0A9P9CXN3_9PLEO</name>
<sequence>MFRNFLVIGSLFYSTVVAQKSLSPSDCVGSISSFPNCDSTNSILERCSKLTKKEEIASCICTQPFINAWVGCKSEFRQCGLSTSFDSDFDSYLVEWHGACDKYLTVSITTPPVSQLSATLNQGVCESIYESCDRWSRGSTSCTQSYTGGPGLTSCWCSQSMLSLASVCKIDGSRSCLQTTADITTIWEYRNCPEGRTILMPATVWEHTMSEK</sequence>
<feature type="chain" id="PRO_5040249857" evidence="1">
    <location>
        <begin position="19"/>
        <end position="212"/>
    </location>
</feature>